<feature type="domain" description="Smf/DprA SLOG" evidence="3">
    <location>
        <begin position="94"/>
        <end position="296"/>
    </location>
</feature>
<sequence length="379" mass="38811">MRDIPDTDTPPLPAPPDDEGGLLDWVRLARSPRVGATTFRRLLAEHGTATAALDALPRVAADAGVRGYAPCSRDIAAAELSQGRAAAARPVPLGARDYPDLLARIADPPPFLWVRGRLAEPTRMRVGMVGARNASALGMRMAAHLARGLGALGLVTVSGLARGIDTAVHEASVDSGTIAVLAGGIDIIYPSENAALAARITESGALVTEMPPGLSPQARHFPRRNRIVSGLCPGIVVIEGAAKSGSLITARTALDQGREVMAVPGHPFDARAAGCLMLLRDGATLVRSARDVAEALGAAGTEAPAAAPEDRARGPKGTLPGGIAPALLNLLGPAPISEDALIRQIAAPPAEILAALAELELTGALTRHAGGLVSRLDAE</sequence>
<dbReference type="AlphaFoldDB" id="A0A849L0D9"/>
<dbReference type="Pfam" id="PF02481">
    <property type="entry name" value="DNA_processg_A"/>
    <property type="match status" value="1"/>
</dbReference>
<dbReference type="InterPro" id="IPR041614">
    <property type="entry name" value="DprA_WH"/>
</dbReference>
<evidence type="ECO:0000256" key="1">
    <source>
        <dbReference type="ARBA" id="ARBA00006525"/>
    </source>
</evidence>
<evidence type="ECO:0000256" key="2">
    <source>
        <dbReference type="SAM" id="MobiDB-lite"/>
    </source>
</evidence>
<dbReference type="Gene3D" id="3.40.50.450">
    <property type="match status" value="1"/>
</dbReference>
<dbReference type="EMBL" id="JABFBC010000001">
    <property type="protein sequence ID" value="NNU79721.1"/>
    <property type="molecule type" value="Genomic_DNA"/>
</dbReference>
<keyword evidence="6" id="KW-1185">Reference proteome</keyword>
<feature type="region of interest" description="Disordered" evidence="2">
    <location>
        <begin position="299"/>
        <end position="318"/>
    </location>
</feature>
<dbReference type="Gene3D" id="1.10.10.10">
    <property type="entry name" value="Winged helix-like DNA-binding domain superfamily/Winged helix DNA-binding domain"/>
    <property type="match status" value="1"/>
</dbReference>
<evidence type="ECO:0000313" key="6">
    <source>
        <dbReference type="Proteomes" id="UP000572377"/>
    </source>
</evidence>
<dbReference type="GO" id="GO:0009294">
    <property type="term" value="P:DNA-mediated transformation"/>
    <property type="evidence" value="ECO:0007669"/>
    <property type="project" value="InterPro"/>
</dbReference>
<dbReference type="Pfam" id="PF17782">
    <property type="entry name" value="WHD_DprA"/>
    <property type="match status" value="1"/>
</dbReference>
<comment type="caution">
    <text evidence="5">The sequence shown here is derived from an EMBL/GenBank/DDBJ whole genome shotgun (WGS) entry which is preliminary data.</text>
</comment>
<feature type="domain" description="DprA winged helix" evidence="4">
    <location>
        <begin position="323"/>
        <end position="371"/>
    </location>
</feature>
<reference evidence="5 6" key="1">
    <citation type="submission" date="2020-05" db="EMBL/GenBank/DDBJ databases">
        <title>Gimesia benthica sp. nov., a novel planctomycete isolated from a deep-sea water sample of the Northwest Indian Ocean.</title>
        <authorList>
            <person name="Wang J."/>
            <person name="Ruan C."/>
            <person name="Song L."/>
            <person name="Zhu Y."/>
            <person name="Li A."/>
            <person name="Zheng X."/>
            <person name="Wang L."/>
            <person name="Lu Z."/>
            <person name="Huang Y."/>
            <person name="Du W."/>
            <person name="Zhou Y."/>
            <person name="Huang L."/>
            <person name="Dai X."/>
        </authorList>
    </citation>
    <scope>NUCLEOTIDE SEQUENCE [LARGE SCALE GENOMIC DNA]</scope>
    <source>
        <strain evidence="5 6">YYQ-30</strain>
    </source>
</reference>
<evidence type="ECO:0000259" key="3">
    <source>
        <dbReference type="Pfam" id="PF02481"/>
    </source>
</evidence>
<feature type="region of interest" description="Disordered" evidence="2">
    <location>
        <begin position="1"/>
        <end position="20"/>
    </location>
</feature>
<dbReference type="InterPro" id="IPR057666">
    <property type="entry name" value="DrpA_SLOG"/>
</dbReference>
<dbReference type="InterPro" id="IPR003488">
    <property type="entry name" value="DprA"/>
</dbReference>
<evidence type="ECO:0000259" key="4">
    <source>
        <dbReference type="Pfam" id="PF17782"/>
    </source>
</evidence>
<dbReference type="PANTHER" id="PTHR43022:SF1">
    <property type="entry name" value="PROTEIN SMF"/>
    <property type="match status" value="1"/>
</dbReference>
<dbReference type="InterPro" id="IPR036388">
    <property type="entry name" value="WH-like_DNA-bd_sf"/>
</dbReference>
<dbReference type="SUPFAM" id="SSF102405">
    <property type="entry name" value="MCP/YpsA-like"/>
    <property type="match status" value="1"/>
</dbReference>
<evidence type="ECO:0000313" key="5">
    <source>
        <dbReference type="EMBL" id="NNU79721.1"/>
    </source>
</evidence>
<dbReference type="RefSeq" id="WP_171322923.1">
    <property type="nucleotide sequence ID" value="NZ_JABFBC010000001.1"/>
</dbReference>
<organism evidence="5 6">
    <name type="scientific">Halovulum dunhuangense</name>
    <dbReference type="NCBI Taxonomy" id="1505036"/>
    <lineage>
        <taxon>Bacteria</taxon>
        <taxon>Pseudomonadati</taxon>
        <taxon>Pseudomonadota</taxon>
        <taxon>Alphaproteobacteria</taxon>
        <taxon>Rhodobacterales</taxon>
        <taxon>Paracoccaceae</taxon>
        <taxon>Halovulum</taxon>
    </lineage>
</organism>
<comment type="similarity">
    <text evidence="1">Belongs to the DprA/Smf family.</text>
</comment>
<proteinExistence type="inferred from homology"/>
<dbReference type="Pfam" id="PF21102">
    <property type="entry name" value="DprA_N"/>
    <property type="match status" value="1"/>
</dbReference>
<dbReference type="Proteomes" id="UP000572377">
    <property type="component" value="Unassembled WGS sequence"/>
</dbReference>
<dbReference type="PANTHER" id="PTHR43022">
    <property type="entry name" value="PROTEIN SMF"/>
    <property type="match status" value="1"/>
</dbReference>
<name>A0A849L0D9_9RHOB</name>
<dbReference type="NCBIfam" id="TIGR00732">
    <property type="entry name" value="dprA"/>
    <property type="match status" value="1"/>
</dbReference>
<gene>
    <name evidence="5" type="primary">dprA</name>
    <name evidence="5" type="ORF">HMH01_04625</name>
</gene>
<protein>
    <submittedName>
        <fullName evidence="5">DNA-protecting protein DprA</fullName>
    </submittedName>
</protein>
<accession>A0A849L0D9</accession>